<keyword evidence="6" id="KW-0408">Iron</keyword>
<evidence type="ECO:0000256" key="6">
    <source>
        <dbReference type="ARBA" id="ARBA00023004"/>
    </source>
</evidence>
<comment type="subcellular location">
    <subcellularLocation>
        <location evidence="2">Endoplasmic reticulum membrane</location>
        <topology evidence="2">Single-pass type II membrane protein</topology>
    </subcellularLocation>
</comment>
<comment type="caution">
    <text evidence="9">The sequence shown here is derived from an EMBL/GenBank/DDBJ whole genome shotgun (WGS) entry which is preliminary data.</text>
</comment>
<evidence type="ECO:0000256" key="5">
    <source>
        <dbReference type="ARBA" id="ARBA00023002"/>
    </source>
</evidence>
<feature type="domain" description="Fe2OG dioxygenase" evidence="8">
    <location>
        <begin position="51"/>
        <end position="173"/>
    </location>
</feature>
<keyword evidence="4" id="KW-0223">Dioxygenase</keyword>
<dbReference type="InterPro" id="IPR044862">
    <property type="entry name" value="Pro_4_hyd_alph_FE2OG_OXY"/>
</dbReference>
<dbReference type="Pfam" id="PF13640">
    <property type="entry name" value="2OG-FeII_Oxy_3"/>
    <property type="match status" value="1"/>
</dbReference>
<dbReference type="Gene3D" id="2.60.120.620">
    <property type="entry name" value="q2cbj1_9rhob like domain"/>
    <property type="match status" value="1"/>
</dbReference>
<evidence type="ECO:0000256" key="7">
    <source>
        <dbReference type="ARBA" id="ARBA00049169"/>
    </source>
</evidence>
<evidence type="ECO:0000313" key="10">
    <source>
        <dbReference type="Proteomes" id="UP001497392"/>
    </source>
</evidence>
<keyword evidence="5" id="KW-0560">Oxidoreductase</keyword>
<evidence type="ECO:0000256" key="1">
    <source>
        <dbReference type="ARBA" id="ARBA00001961"/>
    </source>
</evidence>
<dbReference type="PANTHER" id="PTHR10869:SF238">
    <property type="entry name" value="PROLYL 4-HYDROXYLASE 6-RELATED"/>
    <property type="match status" value="1"/>
</dbReference>
<evidence type="ECO:0000313" key="9">
    <source>
        <dbReference type="EMBL" id="CAL5220809.1"/>
    </source>
</evidence>
<dbReference type="SMART" id="SM00702">
    <property type="entry name" value="P4Hc"/>
    <property type="match status" value="1"/>
</dbReference>
<evidence type="ECO:0000259" key="8">
    <source>
        <dbReference type="PROSITE" id="PS51471"/>
    </source>
</evidence>
<dbReference type="InterPro" id="IPR005123">
    <property type="entry name" value="Oxoglu/Fe-dep_dioxygenase_dom"/>
</dbReference>
<dbReference type="InterPro" id="IPR045054">
    <property type="entry name" value="P4HA-like"/>
</dbReference>
<gene>
    <name evidence="9" type="primary">g2885</name>
    <name evidence="9" type="ORF">VP750_LOCUS2468</name>
</gene>
<evidence type="ECO:0000256" key="2">
    <source>
        <dbReference type="ARBA" id="ARBA00004648"/>
    </source>
</evidence>
<protein>
    <submittedName>
        <fullName evidence="9">G2885 protein</fullName>
    </submittedName>
</protein>
<comment type="catalytic activity">
    <reaction evidence="7">
        <text>L-prolyl-[collagen] + 2-oxoglutarate + O2 = trans-4-hydroxy-L-prolyl-[collagen] + succinate + CO2</text>
        <dbReference type="Rhea" id="RHEA:18945"/>
        <dbReference type="Rhea" id="RHEA-COMP:11676"/>
        <dbReference type="Rhea" id="RHEA-COMP:11680"/>
        <dbReference type="ChEBI" id="CHEBI:15379"/>
        <dbReference type="ChEBI" id="CHEBI:16526"/>
        <dbReference type="ChEBI" id="CHEBI:16810"/>
        <dbReference type="ChEBI" id="CHEBI:30031"/>
        <dbReference type="ChEBI" id="CHEBI:50342"/>
        <dbReference type="ChEBI" id="CHEBI:61965"/>
        <dbReference type="EC" id="1.14.11.2"/>
    </reaction>
</comment>
<accession>A0ABP1FLG7</accession>
<reference evidence="9 10" key="1">
    <citation type="submission" date="2024-06" db="EMBL/GenBank/DDBJ databases">
        <authorList>
            <person name="Kraege A."/>
            <person name="Thomma B."/>
        </authorList>
    </citation>
    <scope>NUCLEOTIDE SEQUENCE [LARGE SCALE GENOMIC DNA]</scope>
</reference>
<comment type="cofactor">
    <cofactor evidence="1">
        <name>L-ascorbate</name>
        <dbReference type="ChEBI" id="CHEBI:38290"/>
    </cofactor>
</comment>
<sequence length="205" mass="22746">MKDATVLNKTTGIETPNSLRHNKETHLQVGQDEIVNKIEFRISRYTFLPGPNGEPLHVMYTTPGHGYEAHTDWLEDWWHPQLGNERIATVIMYLNDVAEGGETVFPNSTTQPHKGNAAYSTCGQKGVSVKPKKGDALMFYNLLENGRTDGTSLHQGCPVIKGDKWTATKRILVNRRPVEDSVAAFRQAITSNMMAQGVKSLTVAP</sequence>
<dbReference type="PROSITE" id="PS51471">
    <property type="entry name" value="FE2OG_OXY"/>
    <property type="match status" value="1"/>
</dbReference>
<name>A0ABP1FLG7_9CHLO</name>
<keyword evidence="10" id="KW-1185">Reference proteome</keyword>
<dbReference type="EMBL" id="CAXHTA020000004">
    <property type="protein sequence ID" value="CAL5220809.1"/>
    <property type="molecule type" value="Genomic_DNA"/>
</dbReference>
<keyword evidence="3" id="KW-0479">Metal-binding</keyword>
<evidence type="ECO:0000256" key="3">
    <source>
        <dbReference type="ARBA" id="ARBA00022723"/>
    </source>
</evidence>
<evidence type="ECO:0000256" key="4">
    <source>
        <dbReference type="ARBA" id="ARBA00022964"/>
    </source>
</evidence>
<organism evidence="9 10">
    <name type="scientific">Coccomyxa viridis</name>
    <dbReference type="NCBI Taxonomy" id="1274662"/>
    <lineage>
        <taxon>Eukaryota</taxon>
        <taxon>Viridiplantae</taxon>
        <taxon>Chlorophyta</taxon>
        <taxon>core chlorophytes</taxon>
        <taxon>Trebouxiophyceae</taxon>
        <taxon>Trebouxiophyceae incertae sedis</taxon>
        <taxon>Coccomyxaceae</taxon>
        <taxon>Coccomyxa</taxon>
    </lineage>
</organism>
<dbReference type="InterPro" id="IPR006620">
    <property type="entry name" value="Pro_4_hyd_alph"/>
</dbReference>
<proteinExistence type="predicted"/>
<dbReference type="Proteomes" id="UP001497392">
    <property type="component" value="Unassembled WGS sequence"/>
</dbReference>
<dbReference type="PANTHER" id="PTHR10869">
    <property type="entry name" value="PROLYL 4-HYDROXYLASE ALPHA SUBUNIT"/>
    <property type="match status" value="1"/>
</dbReference>